<keyword evidence="10" id="KW-0479">Metal-binding</keyword>
<keyword evidence="7" id="KW-0432">Leucine biosynthesis</keyword>
<keyword evidence="14" id="KW-0100">Branched-chain amino acid biosynthesis</keyword>
<evidence type="ECO:0000256" key="12">
    <source>
        <dbReference type="ARBA" id="ARBA00023014"/>
    </source>
</evidence>
<dbReference type="InterPro" id="IPR015931">
    <property type="entry name" value="Acnase/IPM_dHydase_lsu_aba_1/3"/>
</dbReference>
<dbReference type="InterPro" id="IPR050067">
    <property type="entry name" value="IPM_dehydratase_rel_enz"/>
</dbReference>
<keyword evidence="9" id="KW-0028">Amino-acid biosynthesis</keyword>
<dbReference type="PANTHER" id="PTHR43822">
    <property type="entry name" value="HOMOACONITASE, MITOCHONDRIAL-RELATED"/>
    <property type="match status" value="1"/>
</dbReference>
<feature type="domain" description="Aconitase/3-isopropylmalate dehydratase large subunit alpha/beta/alpha" evidence="15">
    <location>
        <begin position="9"/>
        <end position="460"/>
    </location>
</feature>
<dbReference type="GO" id="GO:0009098">
    <property type="term" value="P:L-leucine biosynthetic process"/>
    <property type="evidence" value="ECO:0007669"/>
    <property type="project" value="UniProtKB-KW"/>
</dbReference>
<dbReference type="PROSITE" id="PS00450">
    <property type="entry name" value="ACONITASE_1"/>
    <property type="match status" value="1"/>
</dbReference>
<comment type="catalytic activity">
    <reaction evidence="1">
        <text>(2R,3S)-3-isopropylmalate = (2S)-2-isopropylmalate</text>
        <dbReference type="Rhea" id="RHEA:32287"/>
        <dbReference type="ChEBI" id="CHEBI:1178"/>
        <dbReference type="ChEBI" id="CHEBI:35121"/>
        <dbReference type="EC" id="4.2.1.33"/>
    </reaction>
</comment>
<evidence type="ECO:0000256" key="14">
    <source>
        <dbReference type="ARBA" id="ARBA00023304"/>
    </source>
</evidence>
<evidence type="ECO:0000256" key="3">
    <source>
        <dbReference type="ARBA" id="ARBA00002695"/>
    </source>
</evidence>
<dbReference type="Proteomes" id="UP000319859">
    <property type="component" value="Unassembled WGS sequence"/>
</dbReference>
<evidence type="ECO:0000313" key="16">
    <source>
        <dbReference type="EMBL" id="TWB20351.1"/>
    </source>
</evidence>
<dbReference type="InterPro" id="IPR001030">
    <property type="entry name" value="Acoase/IPM_deHydtase_lsu_aba"/>
</dbReference>
<evidence type="ECO:0000313" key="17">
    <source>
        <dbReference type="Proteomes" id="UP000319859"/>
    </source>
</evidence>
<evidence type="ECO:0000256" key="7">
    <source>
        <dbReference type="ARBA" id="ARBA00022430"/>
    </source>
</evidence>
<dbReference type="PANTHER" id="PTHR43822:SF9">
    <property type="entry name" value="3-ISOPROPYLMALATE DEHYDRATASE"/>
    <property type="match status" value="1"/>
</dbReference>
<evidence type="ECO:0000256" key="9">
    <source>
        <dbReference type="ARBA" id="ARBA00022605"/>
    </source>
</evidence>
<evidence type="ECO:0000256" key="2">
    <source>
        <dbReference type="ARBA" id="ARBA00001966"/>
    </source>
</evidence>
<name>A0A560FFH1_9PROT</name>
<comment type="caution">
    <text evidence="16">The sequence shown here is derived from an EMBL/GenBank/DDBJ whole genome shotgun (WGS) entry which is preliminary data.</text>
</comment>
<keyword evidence="13" id="KW-0456">Lyase</keyword>
<comment type="pathway">
    <text evidence="4">Amino-acid biosynthesis; L-leucine biosynthesis; L-leucine from 3-methyl-2-oxobutanoate: step 2/4.</text>
</comment>
<dbReference type="EMBL" id="VITN01000007">
    <property type="protein sequence ID" value="TWB20351.1"/>
    <property type="molecule type" value="Genomic_DNA"/>
</dbReference>
<keyword evidence="12" id="KW-0411">Iron-sulfur</keyword>
<evidence type="ECO:0000256" key="5">
    <source>
        <dbReference type="ARBA" id="ARBA00011271"/>
    </source>
</evidence>
<evidence type="ECO:0000256" key="6">
    <source>
        <dbReference type="ARBA" id="ARBA00011998"/>
    </source>
</evidence>
<dbReference type="SUPFAM" id="SSF53732">
    <property type="entry name" value="Aconitase iron-sulfur domain"/>
    <property type="match status" value="1"/>
</dbReference>
<reference evidence="16 17" key="1">
    <citation type="submission" date="2019-06" db="EMBL/GenBank/DDBJ databases">
        <title>Genomic Encyclopedia of Type Strains, Phase IV (KMG-V): Genome sequencing to study the core and pangenomes of soil and plant-associated prokaryotes.</title>
        <authorList>
            <person name="Whitman W."/>
        </authorList>
    </citation>
    <scope>NUCLEOTIDE SEQUENCE [LARGE SCALE GENOMIC DNA]</scope>
    <source>
        <strain evidence="16 17">BR 11880</strain>
    </source>
</reference>
<comment type="subunit">
    <text evidence="5">Heterodimer of LeuC and LeuD.</text>
</comment>
<dbReference type="AlphaFoldDB" id="A0A560FFH1"/>
<dbReference type="GO" id="GO:0046872">
    <property type="term" value="F:metal ion binding"/>
    <property type="evidence" value="ECO:0007669"/>
    <property type="project" value="UniProtKB-KW"/>
</dbReference>
<dbReference type="NCBIfam" id="NF009116">
    <property type="entry name" value="PRK12466.1"/>
    <property type="match status" value="1"/>
</dbReference>
<dbReference type="InterPro" id="IPR036008">
    <property type="entry name" value="Aconitase_4Fe-4S_dom"/>
</dbReference>
<comment type="cofactor">
    <cofactor evidence="2">
        <name>[4Fe-4S] cluster</name>
        <dbReference type="ChEBI" id="CHEBI:49883"/>
    </cofactor>
</comment>
<evidence type="ECO:0000256" key="1">
    <source>
        <dbReference type="ARBA" id="ARBA00000491"/>
    </source>
</evidence>
<dbReference type="GO" id="GO:0051539">
    <property type="term" value="F:4 iron, 4 sulfur cluster binding"/>
    <property type="evidence" value="ECO:0007669"/>
    <property type="project" value="UniProtKB-KW"/>
</dbReference>
<organism evidence="16 17">
    <name type="scientific">Nitrospirillum amazonense</name>
    <dbReference type="NCBI Taxonomy" id="28077"/>
    <lineage>
        <taxon>Bacteria</taxon>
        <taxon>Pseudomonadati</taxon>
        <taxon>Pseudomonadota</taxon>
        <taxon>Alphaproteobacteria</taxon>
        <taxon>Rhodospirillales</taxon>
        <taxon>Azospirillaceae</taxon>
        <taxon>Nitrospirillum</taxon>
    </lineage>
</organism>
<dbReference type="Pfam" id="PF00330">
    <property type="entry name" value="Aconitase"/>
    <property type="match status" value="1"/>
</dbReference>
<evidence type="ECO:0000256" key="4">
    <source>
        <dbReference type="ARBA" id="ARBA00004729"/>
    </source>
</evidence>
<evidence type="ECO:0000256" key="13">
    <source>
        <dbReference type="ARBA" id="ARBA00023239"/>
    </source>
</evidence>
<sequence length="470" mass="49814">MTGMRTIFEKIWAEHQVADLGGGTELLLVDRVLLHERTGGVALESLAAAGRKVMAPGQVFATMDHVVDTLPGRGDRTIMPTGTAFITATRAAARAAGITLFDLGDPRQGIVHVISPEQGIVLPGLTLVCPDSHTCSQGALGALAWGIGSTEAEHALATATLRVRRPRTMRVTVNGRLAQGVTPKDLALHILARHGAGGAKGYVVEYAGEAVRALSVEGRLTLCNLATEFAAFTAIIAPDDVVFDYLQGRPYAPEGARWDQAVAAWRQLYSDDGAVFDRAITIDAGAVAPMITWGNSPQHAIPLDQPVPAFQDVADHNTREAYDRALSYMAVTPGAPLVGLPIDAAFIGSCTNSRVEDLRRAAALLRGRKVAAGVRAICVPGSSRVKAAAEAEGLDRVFLDAGFEWREAGCSMCFFAGGESFGHRQRVVTSTNRNFESRQGPETRSHLASPETVAASAVAGRLADPRLLEV</sequence>
<evidence type="ECO:0000256" key="11">
    <source>
        <dbReference type="ARBA" id="ARBA00023004"/>
    </source>
</evidence>
<accession>A0A560FFH1</accession>
<proteinExistence type="predicted"/>
<keyword evidence="8" id="KW-0004">4Fe-4S</keyword>
<evidence type="ECO:0000259" key="15">
    <source>
        <dbReference type="Pfam" id="PF00330"/>
    </source>
</evidence>
<dbReference type="PRINTS" id="PR00415">
    <property type="entry name" value="ACONITASE"/>
</dbReference>
<evidence type="ECO:0000256" key="10">
    <source>
        <dbReference type="ARBA" id="ARBA00022723"/>
    </source>
</evidence>
<evidence type="ECO:0000256" key="8">
    <source>
        <dbReference type="ARBA" id="ARBA00022485"/>
    </source>
</evidence>
<keyword evidence="11" id="KW-0408">Iron</keyword>
<dbReference type="EC" id="4.2.1.33" evidence="6"/>
<dbReference type="NCBIfam" id="NF004016">
    <property type="entry name" value="PRK05478.1"/>
    <property type="match status" value="1"/>
</dbReference>
<dbReference type="InterPro" id="IPR018136">
    <property type="entry name" value="Aconitase_4Fe-4S_BS"/>
</dbReference>
<gene>
    <name evidence="16" type="ORF">FBZ89_10762</name>
</gene>
<dbReference type="Gene3D" id="3.30.499.10">
    <property type="entry name" value="Aconitase, domain 3"/>
    <property type="match status" value="2"/>
</dbReference>
<comment type="function">
    <text evidence="3">Catalyzes the isomerization between 2-isopropylmalate and 3-isopropylmalate, via the formation of 2-isopropylmaleate.</text>
</comment>
<dbReference type="GO" id="GO:0003861">
    <property type="term" value="F:3-isopropylmalate dehydratase activity"/>
    <property type="evidence" value="ECO:0007669"/>
    <property type="project" value="UniProtKB-EC"/>
</dbReference>
<protein>
    <recommendedName>
        <fullName evidence="6">3-isopropylmalate dehydratase</fullName>
        <ecNumber evidence="6">4.2.1.33</ecNumber>
    </recommendedName>
</protein>